<keyword evidence="2" id="KW-0472">Membrane</keyword>
<evidence type="ECO:0000256" key="3">
    <source>
        <dbReference type="SAM" id="SignalP"/>
    </source>
</evidence>
<dbReference type="OrthoDB" id="5425547at2759"/>
<evidence type="ECO:0000256" key="2">
    <source>
        <dbReference type="SAM" id="Phobius"/>
    </source>
</evidence>
<evidence type="ECO:0000313" key="6">
    <source>
        <dbReference type="Proteomes" id="UP000242877"/>
    </source>
</evidence>
<dbReference type="InterPro" id="IPR056634">
    <property type="entry name" value="DUF7732"/>
</dbReference>
<keyword evidence="2" id="KW-0812">Transmembrane</keyword>
<feature type="compositionally biased region" description="Basic and acidic residues" evidence="1">
    <location>
        <begin position="156"/>
        <end position="168"/>
    </location>
</feature>
<evidence type="ECO:0000256" key="1">
    <source>
        <dbReference type="SAM" id="MobiDB-lite"/>
    </source>
</evidence>
<name>A0A167X9F6_9EURO</name>
<sequence length="342" mass="37215">MYLKAFVILIWLSQVCVLLTSARSLWEPDVSSEDLTVAPAKRTGDGSEQPTKEQQEFADAQIKHAFWSDRRRDTPQDREIPPSEDTSQRTAKEREEFAAEQIRYAVYSNRKRDPLEEQEKAIGRGGFGGLFGGRGPGGSGGLGGKGGKGGRGGKGGKGDHHQPHHSDRPPPYSAVPRTYGGGRYYGGGAIRPYAAGAPSPFGLLPFIFLPLAALSFFPGPWMHGGFLYHGAPYHVHNDTDDKDVPVTCICQKDSQCGCEDNNNKTYIDSVLKEKRPDGLPQNSSIVKVATVNGTEGIYINGTIAADDKHKKSAASREYQVYYLQGGGYLLLTMMVCAFVLSV</sequence>
<comment type="caution">
    <text evidence="5">The sequence shown here is derived from an EMBL/GenBank/DDBJ whole genome shotgun (WGS) entry which is preliminary data.</text>
</comment>
<feature type="compositionally biased region" description="Gly residues" evidence="1">
    <location>
        <begin position="123"/>
        <end position="155"/>
    </location>
</feature>
<dbReference type="VEuPathDB" id="FungiDB:AAP_04153"/>
<organism evidence="5 6">
    <name type="scientific">Ascosphaera apis ARSEF 7405</name>
    <dbReference type="NCBI Taxonomy" id="392613"/>
    <lineage>
        <taxon>Eukaryota</taxon>
        <taxon>Fungi</taxon>
        <taxon>Dikarya</taxon>
        <taxon>Ascomycota</taxon>
        <taxon>Pezizomycotina</taxon>
        <taxon>Eurotiomycetes</taxon>
        <taxon>Eurotiomycetidae</taxon>
        <taxon>Onygenales</taxon>
        <taxon>Ascosphaeraceae</taxon>
        <taxon>Ascosphaera</taxon>
    </lineage>
</organism>
<feature type="region of interest" description="Disordered" evidence="1">
    <location>
        <begin position="123"/>
        <end position="178"/>
    </location>
</feature>
<gene>
    <name evidence="5" type="ORF">AAP_04153</name>
</gene>
<feature type="transmembrane region" description="Helical" evidence="2">
    <location>
        <begin position="201"/>
        <end position="219"/>
    </location>
</feature>
<dbReference type="Proteomes" id="UP000242877">
    <property type="component" value="Unassembled WGS sequence"/>
</dbReference>
<accession>A0A167X9F6</accession>
<proteinExistence type="predicted"/>
<dbReference type="PANTHER" id="PTHR42091:SF1">
    <property type="entry name" value="CONSERVED GLYCINE-RICH PROTEIN (AFU_ORTHOLOGUE AFUA_7G02440)"/>
    <property type="match status" value="1"/>
</dbReference>
<feature type="transmembrane region" description="Helical" evidence="2">
    <location>
        <begin position="320"/>
        <end position="340"/>
    </location>
</feature>
<dbReference type="EMBL" id="AZGZ01000019">
    <property type="protein sequence ID" value="KZZ89802.1"/>
    <property type="molecule type" value="Genomic_DNA"/>
</dbReference>
<dbReference type="PANTHER" id="PTHR42091">
    <property type="entry name" value="CONSERVED GLYCINE-RICH PROTEIN (AFU_ORTHOLOGUE AFUA_7G02440)"/>
    <property type="match status" value="1"/>
</dbReference>
<keyword evidence="2" id="KW-1133">Transmembrane helix</keyword>
<feature type="chain" id="PRO_5007894302" description="DUF7732 domain-containing protein" evidence="3">
    <location>
        <begin position="23"/>
        <end position="342"/>
    </location>
</feature>
<reference evidence="5 6" key="1">
    <citation type="journal article" date="2016" name="Genome Biol. Evol.">
        <title>Divergent and convergent evolution of fungal pathogenicity.</title>
        <authorList>
            <person name="Shang Y."/>
            <person name="Xiao G."/>
            <person name="Zheng P."/>
            <person name="Cen K."/>
            <person name="Zhan S."/>
            <person name="Wang C."/>
        </authorList>
    </citation>
    <scope>NUCLEOTIDE SEQUENCE [LARGE SCALE GENOMIC DNA]</scope>
    <source>
        <strain evidence="5 6">ARSEF 7405</strain>
    </source>
</reference>
<feature type="compositionally biased region" description="Basic and acidic residues" evidence="1">
    <location>
        <begin position="66"/>
        <end position="95"/>
    </location>
</feature>
<feature type="compositionally biased region" description="Basic and acidic residues" evidence="1">
    <location>
        <begin position="42"/>
        <end position="55"/>
    </location>
</feature>
<protein>
    <recommendedName>
        <fullName evidence="4">DUF7732 domain-containing protein</fullName>
    </recommendedName>
</protein>
<keyword evidence="6" id="KW-1185">Reference proteome</keyword>
<dbReference type="AlphaFoldDB" id="A0A167X9F6"/>
<dbReference type="Pfam" id="PF24866">
    <property type="entry name" value="DUF7732"/>
    <property type="match status" value="1"/>
</dbReference>
<evidence type="ECO:0000313" key="5">
    <source>
        <dbReference type="EMBL" id="KZZ89802.1"/>
    </source>
</evidence>
<feature type="region of interest" description="Disordered" evidence="1">
    <location>
        <begin position="36"/>
        <end position="95"/>
    </location>
</feature>
<evidence type="ECO:0000259" key="4">
    <source>
        <dbReference type="Pfam" id="PF24866"/>
    </source>
</evidence>
<feature type="signal peptide" evidence="3">
    <location>
        <begin position="1"/>
        <end position="22"/>
    </location>
</feature>
<feature type="domain" description="DUF7732" evidence="4">
    <location>
        <begin position="184"/>
        <end position="304"/>
    </location>
</feature>
<keyword evidence="3" id="KW-0732">Signal</keyword>